<dbReference type="RefSeq" id="WP_345360729.1">
    <property type="nucleotide sequence ID" value="NZ_BAABII010000005.1"/>
</dbReference>
<organism evidence="2 3">
    <name type="scientific">Saccharopolyspora cebuensis</name>
    <dbReference type="NCBI Taxonomy" id="418759"/>
    <lineage>
        <taxon>Bacteria</taxon>
        <taxon>Bacillati</taxon>
        <taxon>Actinomycetota</taxon>
        <taxon>Actinomycetes</taxon>
        <taxon>Pseudonocardiales</taxon>
        <taxon>Pseudonocardiaceae</taxon>
        <taxon>Saccharopolyspora</taxon>
    </lineage>
</organism>
<evidence type="ECO:0000313" key="3">
    <source>
        <dbReference type="Proteomes" id="UP001564626"/>
    </source>
</evidence>
<feature type="domain" description="DUF6292" evidence="1">
    <location>
        <begin position="13"/>
        <end position="99"/>
    </location>
</feature>
<evidence type="ECO:0000259" key="1">
    <source>
        <dbReference type="Pfam" id="PF19809"/>
    </source>
</evidence>
<name>A0ABV4CMC6_9PSEU</name>
<sequence length="136" mass="14422">MDAQRATGGLRTYIHVVSSALGGAVDVVDIDASKGPATAIILLHSTIPTLPELPLLLTWDEINGWALRVKISDDGDTTALGYLGDEILPDPAVVRTFLTEAVDGGNPGVIMPPGFRTPGADDDLEHRLAHFDQPPF</sequence>
<evidence type="ECO:0000313" key="2">
    <source>
        <dbReference type="EMBL" id="MEY8041894.1"/>
    </source>
</evidence>
<keyword evidence="3" id="KW-1185">Reference proteome</keyword>
<reference evidence="2 3" key="1">
    <citation type="submission" date="2024-08" db="EMBL/GenBank/DDBJ databases">
        <title>Genome mining of Saccharopolyspora cebuensis PGLac3 from Nigerian medicinal plant.</title>
        <authorList>
            <person name="Ezeobiora C.E."/>
            <person name="Igbokwe N.H."/>
            <person name="Amin D.H."/>
            <person name="Mendie U.E."/>
        </authorList>
    </citation>
    <scope>NUCLEOTIDE SEQUENCE [LARGE SCALE GENOMIC DNA]</scope>
    <source>
        <strain evidence="2 3">PGLac3</strain>
    </source>
</reference>
<dbReference type="Pfam" id="PF19809">
    <property type="entry name" value="DUF6292"/>
    <property type="match status" value="1"/>
</dbReference>
<dbReference type="Proteomes" id="UP001564626">
    <property type="component" value="Unassembled WGS sequence"/>
</dbReference>
<proteinExistence type="predicted"/>
<protein>
    <submittedName>
        <fullName evidence="2">DUF6292 family protein</fullName>
    </submittedName>
</protein>
<dbReference type="EMBL" id="JBGEHV010000044">
    <property type="protein sequence ID" value="MEY8041894.1"/>
    <property type="molecule type" value="Genomic_DNA"/>
</dbReference>
<gene>
    <name evidence="2" type="ORF">AB8O55_20990</name>
</gene>
<accession>A0ABV4CMC6</accession>
<comment type="caution">
    <text evidence="2">The sequence shown here is derived from an EMBL/GenBank/DDBJ whole genome shotgun (WGS) entry which is preliminary data.</text>
</comment>
<dbReference type="InterPro" id="IPR046259">
    <property type="entry name" value="DUF6292"/>
</dbReference>